<organism evidence="1 2">
    <name type="scientific">Prorocentrum cordatum</name>
    <dbReference type="NCBI Taxonomy" id="2364126"/>
    <lineage>
        <taxon>Eukaryota</taxon>
        <taxon>Sar</taxon>
        <taxon>Alveolata</taxon>
        <taxon>Dinophyceae</taxon>
        <taxon>Prorocentrales</taxon>
        <taxon>Prorocentraceae</taxon>
        <taxon>Prorocentrum</taxon>
    </lineage>
</organism>
<proteinExistence type="predicted"/>
<sequence>MLNELISPAIRRFCVPDPSASSSPTILRAMAEFSGSHPTKSALLTSSFPGPGIQTSLSEFASRKAWVMVTSAFFSSSSHGRSIDHSGKTSLLTEWTDIGTGLSFRCSSRKKRKSSS</sequence>
<name>A0ABN9XF99_9DINO</name>
<dbReference type="EMBL" id="CAUYUJ010020444">
    <property type="protein sequence ID" value="CAK0898224.1"/>
    <property type="molecule type" value="Genomic_DNA"/>
</dbReference>
<dbReference type="Proteomes" id="UP001189429">
    <property type="component" value="Unassembled WGS sequence"/>
</dbReference>
<reference evidence="1" key="1">
    <citation type="submission" date="2023-10" db="EMBL/GenBank/DDBJ databases">
        <authorList>
            <person name="Chen Y."/>
            <person name="Shah S."/>
            <person name="Dougan E. K."/>
            <person name="Thang M."/>
            <person name="Chan C."/>
        </authorList>
    </citation>
    <scope>NUCLEOTIDE SEQUENCE [LARGE SCALE GENOMIC DNA]</scope>
</reference>
<comment type="caution">
    <text evidence="1">The sequence shown here is derived from an EMBL/GenBank/DDBJ whole genome shotgun (WGS) entry which is preliminary data.</text>
</comment>
<evidence type="ECO:0000313" key="2">
    <source>
        <dbReference type="Proteomes" id="UP001189429"/>
    </source>
</evidence>
<evidence type="ECO:0000313" key="1">
    <source>
        <dbReference type="EMBL" id="CAK0898224.1"/>
    </source>
</evidence>
<protein>
    <submittedName>
        <fullName evidence="1">Uncharacterized protein</fullName>
    </submittedName>
</protein>
<gene>
    <name evidence="1" type="ORF">PCOR1329_LOCUS76150</name>
</gene>
<accession>A0ABN9XF99</accession>
<keyword evidence="2" id="KW-1185">Reference proteome</keyword>